<dbReference type="Proteomes" id="UP001250858">
    <property type="component" value="Chromosome"/>
</dbReference>
<feature type="domain" description="VOC" evidence="2">
    <location>
        <begin position="19"/>
        <end position="144"/>
    </location>
</feature>
<evidence type="ECO:0000256" key="1">
    <source>
        <dbReference type="SAM" id="MobiDB-lite"/>
    </source>
</evidence>
<dbReference type="EMBL" id="CP133762">
    <property type="protein sequence ID" value="WMX44398.1"/>
    <property type="molecule type" value="Genomic_DNA"/>
</dbReference>
<dbReference type="InterPro" id="IPR037523">
    <property type="entry name" value="VOC_core"/>
</dbReference>
<name>A0ABY9RRQ7_9ACTN</name>
<sequence length="176" mass="18391">MDTHHATPSPVPAPSAAPRLDVVGLVTADMAASLAFYRLLGLDLPPGAEDAPHVEVALPGGLRVMWDSEDVVRSYDPAWTRPAAGGARVALAFRCADPGRVDAVYEALTAAGHRGHLKPWDAVWGQRYAVVLDPDGTGVSLYADTDTDAETETDADTDAYADAGSEPASEPGRAEA</sequence>
<proteinExistence type="predicted"/>
<reference evidence="3 4" key="1">
    <citation type="submission" date="2023-09" db="EMBL/GenBank/DDBJ databases">
        <title>Complete genome of Streptomyces roseicoloratus T14.</title>
        <authorList>
            <person name="Bashizi T."/>
            <person name="Kim M.-J."/>
            <person name="Lee G."/>
            <person name="Tagele S.B."/>
            <person name="Shin J.-H."/>
        </authorList>
    </citation>
    <scope>NUCLEOTIDE SEQUENCE [LARGE SCALE GENOMIC DNA]</scope>
    <source>
        <strain evidence="3 4">T14</strain>
    </source>
</reference>
<gene>
    <name evidence="3" type="ORF">RGF97_05365</name>
</gene>
<dbReference type="Gene3D" id="3.10.180.10">
    <property type="entry name" value="2,3-Dihydroxybiphenyl 1,2-Dioxygenase, domain 1"/>
    <property type="match status" value="1"/>
</dbReference>
<dbReference type="Pfam" id="PF00903">
    <property type="entry name" value="Glyoxalase"/>
    <property type="match status" value="1"/>
</dbReference>
<dbReference type="PANTHER" id="PTHR36503">
    <property type="entry name" value="BLR2520 PROTEIN"/>
    <property type="match status" value="1"/>
</dbReference>
<dbReference type="InterPro" id="IPR004360">
    <property type="entry name" value="Glyas_Fos-R_dOase_dom"/>
</dbReference>
<evidence type="ECO:0000313" key="3">
    <source>
        <dbReference type="EMBL" id="WMX44398.1"/>
    </source>
</evidence>
<keyword evidence="4" id="KW-1185">Reference proteome</keyword>
<evidence type="ECO:0000259" key="2">
    <source>
        <dbReference type="PROSITE" id="PS51819"/>
    </source>
</evidence>
<evidence type="ECO:0000313" key="4">
    <source>
        <dbReference type="Proteomes" id="UP001250858"/>
    </source>
</evidence>
<organism evidence="3 4">
    <name type="scientific">Streptomyces roseicoloratus</name>
    <dbReference type="NCBI Taxonomy" id="2508722"/>
    <lineage>
        <taxon>Bacteria</taxon>
        <taxon>Bacillati</taxon>
        <taxon>Actinomycetota</taxon>
        <taxon>Actinomycetes</taxon>
        <taxon>Kitasatosporales</taxon>
        <taxon>Streptomycetaceae</taxon>
        <taxon>Streptomyces</taxon>
    </lineage>
</organism>
<dbReference type="RefSeq" id="WP_309547991.1">
    <property type="nucleotide sequence ID" value="NZ_CP133762.1"/>
</dbReference>
<dbReference type="PANTHER" id="PTHR36503:SF3">
    <property type="entry name" value="BLR0126 PROTEIN"/>
    <property type="match status" value="1"/>
</dbReference>
<accession>A0ABY9RRQ7</accession>
<dbReference type="SUPFAM" id="SSF54593">
    <property type="entry name" value="Glyoxalase/Bleomycin resistance protein/Dihydroxybiphenyl dioxygenase"/>
    <property type="match status" value="1"/>
</dbReference>
<dbReference type="InterPro" id="IPR029068">
    <property type="entry name" value="Glyas_Bleomycin-R_OHBP_Dase"/>
</dbReference>
<feature type="region of interest" description="Disordered" evidence="1">
    <location>
        <begin position="143"/>
        <end position="176"/>
    </location>
</feature>
<protein>
    <submittedName>
        <fullName evidence="3">VOC family protein</fullName>
    </submittedName>
</protein>
<dbReference type="PROSITE" id="PS51819">
    <property type="entry name" value="VOC"/>
    <property type="match status" value="1"/>
</dbReference>
<feature type="compositionally biased region" description="Acidic residues" evidence="1">
    <location>
        <begin position="145"/>
        <end position="159"/>
    </location>
</feature>